<proteinExistence type="predicted"/>
<gene>
    <name evidence="1" type="ORF">H2204_002256</name>
</gene>
<evidence type="ECO:0000313" key="1">
    <source>
        <dbReference type="EMBL" id="KAJ9642608.1"/>
    </source>
</evidence>
<protein>
    <submittedName>
        <fullName evidence="1">Uncharacterized protein</fullName>
    </submittedName>
</protein>
<dbReference type="EMBL" id="JAPDRN010000009">
    <property type="protein sequence ID" value="KAJ9642608.1"/>
    <property type="molecule type" value="Genomic_DNA"/>
</dbReference>
<evidence type="ECO:0000313" key="2">
    <source>
        <dbReference type="Proteomes" id="UP001172681"/>
    </source>
</evidence>
<keyword evidence="2" id="KW-1185">Reference proteome</keyword>
<name>A0AA39D0H5_9EURO</name>
<dbReference type="AlphaFoldDB" id="A0AA39D0H5"/>
<organism evidence="1 2">
    <name type="scientific">Knufia peltigerae</name>
    <dbReference type="NCBI Taxonomy" id="1002370"/>
    <lineage>
        <taxon>Eukaryota</taxon>
        <taxon>Fungi</taxon>
        <taxon>Dikarya</taxon>
        <taxon>Ascomycota</taxon>
        <taxon>Pezizomycotina</taxon>
        <taxon>Eurotiomycetes</taxon>
        <taxon>Chaetothyriomycetidae</taxon>
        <taxon>Chaetothyriales</taxon>
        <taxon>Trichomeriaceae</taxon>
        <taxon>Knufia</taxon>
    </lineage>
</organism>
<comment type="caution">
    <text evidence="1">The sequence shown here is derived from an EMBL/GenBank/DDBJ whole genome shotgun (WGS) entry which is preliminary data.</text>
</comment>
<reference evidence="1" key="1">
    <citation type="submission" date="2022-10" db="EMBL/GenBank/DDBJ databases">
        <title>Culturing micro-colonial fungi from biological soil crusts in the Mojave desert and describing Neophaeococcomyces mojavensis, and introducing the new genera and species Taxawa tesnikishii.</title>
        <authorList>
            <person name="Kurbessoian T."/>
            <person name="Stajich J.E."/>
        </authorList>
    </citation>
    <scope>NUCLEOTIDE SEQUENCE</scope>
    <source>
        <strain evidence="1">TK_35</strain>
    </source>
</reference>
<accession>A0AA39D0H5</accession>
<dbReference type="Proteomes" id="UP001172681">
    <property type="component" value="Unassembled WGS sequence"/>
</dbReference>
<sequence length="179" mass="20264">MSAPPAELVPECNSNCWFCGYHNLSNTIQCRRCQAVTIPARRGNEILEWTVRSFDPFATTFNSAHASEFFALIKALDDQDSVAIKVGVRLRYAPYQVLPDYVRDPRYRYPAVMIVKSPGLGKHFTVCGPAQDAAYQTARTTTLNTMRLDDSIGAGHAFWESLNQVLDLDIHFPQWRQHV</sequence>